<feature type="compositionally biased region" description="Basic residues" evidence="6">
    <location>
        <begin position="16"/>
        <end position="36"/>
    </location>
</feature>
<dbReference type="Pfam" id="PF00069">
    <property type="entry name" value="Pkinase"/>
    <property type="match status" value="1"/>
</dbReference>
<evidence type="ECO:0000256" key="4">
    <source>
        <dbReference type="ARBA" id="ARBA00022777"/>
    </source>
</evidence>
<keyword evidence="5" id="KW-0067">ATP-binding</keyword>
<keyword evidence="2" id="KW-0808">Transferase</keyword>
<dbReference type="SUPFAM" id="SSF56112">
    <property type="entry name" value="Protein kinase-like (PK-like)"/>
    <property type="match status" value="1"/>
</dbReference>
<name>A0A974H9W1_XENLA</name>
<dbReference type="Gene3D" id="1.10.510.10">
    <property type="entry name" value="Transferase(Phosphotransferase) domain 1"/>
    <property type="match status" value="1"/>
</dbReference>
<dbReference type="PROSITE" id="PS50011">
    <property type="entry name" value="PROTEIN_KINASE_DOM"/>
    <property type="match status" value="1"/>
</dbReference>
<dbReference type="AlphaFoldDB" id="A0A974H9W1"/>
<dbReference type="InterPro" id="IPR000719">
    <property type="entry name" value="Prot_kinase_dom"/>
</dbReference>
<evidence type="ECO:0000256" key="2">
    <source>
        <dbReference type="ARBA" id="ARBA00022679"/>
    </source>
</evidence>
<feature type="region of interest" description="Disordered" evidence="6">
    <location>
        <begin position="1"/>
        <end position="78"/>
    </location>
</feature>
<dbReference type="OMA" id="NGHRENF"/>
<keyword evidence="1" id="KW-0723">Serine/threonine-protein kinase</keyword>
<evidence type="ECO:0000256" key="3">
    <source>
        <dbReference type="ARBA" id="ARBA00022741"/>
    </source>
</evidence>
<evidence type="ECO:0000256" key="5">
    <source>
        <dbReference type="ARBA" id="ARBA00022840"/>
    </source>
</evidence>
<dbReference type="GO" id="GO:0005524">
    <property type="term" value="F:ATP binding"/>
    <property type="evidence" value="ECO:0007669"/>
    <property type="project" value="UniProtKB-KW"/>
</dbReference>
<reference evidence="9" key="1">
    <citation type="journal article" date="2016" name="Nature">
        <title>Genome evolution in the allotetraploid frog Xenopus laevis.</title>
        <authorList>
            <person name="Session A.M."/>
            <person name="Uno Y."/>
            <person name="Kwon T."/>
            <person name="Chapman J.A."/>
            <person name="Toyoda A."/>
            <person name="Takahashi S."/>
            <person name="Fukui A."/>
            <person name="Hikosaka A."/>
            <person name="Suzuki A."/>
            <person name="Kondo M."/>
            <person name="van Heeringen S.J."/>
            <person name="Quigley I."/>
            <person name="Heinz S."/>
            <person name="Ogino H."/>
            <person name="Ochi H."/>
            <person name="Hellsten U."/>
            <person name="Lyons J.B."/>
            <person name="Simakov O."/>
            <person name="Putnam N."/>
            <person name="Stites J."/>
            <person name="Kuroki Y."/>
            <person name="Tanaka T."/>
            <person name="Michiue T."/>
            <person name="Watanabe M."/>
            <person name="Bogdanovic O."/>
            <person name="Lister R."/>
            <person name="Georgiou G."/>
            <person name="Paranjpe S.S."/>
            <person name="van Kruijsbergen I."/>
            <person name="Shu S."/>
            <person name="Carlson J."/>
            <person name="Kinoshita T."/>
            <person name="Ohta Y."/>
            <person name="Mawaribuchi S."/>
            <person name="Jenkins J."/>
            <person name="Grimwood J."/>
            <person name="Schmutz J."/>
            <person name="Mitros T."/>
            <person name="Mozaffari S.V."/>
            <person name="Suzuki Y."/>
            <person name="Haramoto Y."/>
            <person name="Yamamoto T.S."/>
            <person name="Takagi C."/>
            <person name="Heald R."/>
            <person name="Miller K."/>
            <person name="Haudenschild C."/>
            <person name="Kitzman J."/>
            <person name="Nakayama T."/>
            <person name="Izutsu Y."/>
            <person name="Robert J."/>
            <person name="Fortriede J."/>
            <person name="Burns K."/>
            <person name="Lotay V."/>
            <person name="Karimi K."/>
            <person name="Yasuoka Y."/>
            <person name="Dichmann D.S."/>
            <person name="Flajnik M.F."/>
            <person name="Houston D.W."/>
            <person name="Shendure J."/>
            <person name="DuPasquier L."/>
            <person name="Vize P.D."/>
            <person name="Zorn A.M."/>
            <person name="Ito M."/>
            <person name="Marcotte E.M."/>
            <person name="Wallingford J.B."/>
            <person name="Ito Y."/>
            <person name="Asashima M."/>
            <person name="Ueno N."/>
            <person name="Matsuda Y."/>
            <person name="Veenstra G.J."/>
            <person name="Fujiyama A."/>
            <person name="Harland R.M."/>
            <person name="Taira M."/>
            <person name="Rokhsar D.S."/>
        </authorList>
    </citation>
    <scope>NUCLEOTIDE SEQUENCE [LARGE SCALE GENOMIC DNA]</scope>
    <source>
        <strain evidence="9">J</strain>
    </source>
</reference>
<protein>
    <recommendedName>
        <fullName evidence="7">Protein kinase domain-containing protein</fullName>
    </recommendedName>
</protein>
<dbReference type="Gene3D" id="3.30.200.20">
    <property type="entry name" value="Phosphorylase Kinase, domain 1"/>
    <property type="match status" value="1"/>
</dbReference>
<evidence type="ECO:0000313" key="8">
    <source>
        <dbReference type="EMBL" id="OCT70232.1"/>
    </source>
</evidence>
<dbReference type="InterPro" id="IPR008271">
    <property type="entry name" value="Ser/Thr_kinase_AS"/>
</dbReference>
<evidence type="ECO:0000259" key="7">
    <source>
        <dbReference type="PROSITE" id="PS50011"/>
    </source>
</evidence>
<accession>A0A974H9W1</accession>
<proteinExistence type="predicted"/>
<gene>
    <name evidence="8" type="ORF">XELAEV_18037154mg</name>
</gene>
<evidence type="ECO:0000256" key="1">
    <source>
        <dbReference type="ARBA" id="ARBA00022527"/>
    </source>
</evidence>
<dbReference type="EMBL" id="CM004479">
    <property type="protein sequence ID" value="OCT70232.1"/>
    <property type="molecule type" value="Genomic_DNA"/>
</dbReference>
<evidence type="ECO:0000256" key="6">
    <source>
        <dbReference type="SAM" id="MobiDB-lite"/>
    </source>
</evidence>
<dbReference type="GO" id="GO:0004674">
    <property type="term" value="F:protein serine/threonine kinase activity"/>
    <property type="evidence" value="ECO:0007669"/>
    <property type="project" value="UniProtKB-KW"/>
</dbReference>
<feature type="domain" description="Protein kinase" evidence="7">
    <location>
        <begin position="84"/>
        <end position="294"/>
    </location>
</feature>
<dbReference type="FunFam" id="1.10.510.10:FF:000551">
    <property type="entry name" value="Non-specific serine/threonine protein kinase"/>
    <property type="match status" value="1"/>
</dbReference>
<organism evidence="8 9">
    <name type="scientific">Xenopus laevis</name>
    <name type="common">African clawed frog</name>
    <dbReference type="NCBI Taxonomy" id="8355"/>
    <lineage>
        <taxon>Eukaryota</taxon>
        <taxon>Metazoa</taxon>
        <taxon>Chordata</taxon>
        <taxon>Craniata</taxon>
        <taxon>Vertebrata</taxon>
        <taxon>Euteleostomi</taxon>
        <taxon>Amphibia</taxon>
        <taxon>Batrachia</taxon>
        <taxon>Anura</taxon>
        <taxon>Pipoidea</taxon>
        <taxon>Pipidae</taxon>
        <taxon>Xenopodinae</taxon>
        <taxon>Xenopus</taxon>
        <taxon>Xenopus</taxon>
    </lineage>
</organism>
<dbReference type="PANTHER" id="PTHR24351">
    <property type="entry name" value="RIBOSOMAL PROTEIN S6 KINASE"/>
    <property type="match status" value="1"/>
</dbReference>
<dbReference type="Proteomes" id="UP000694892">
    <property type="component" value="Chromosome 7S"/>
</dbReference>
<keyword evidence="4" id="KW-0418">Kinase</keyword>
<sequence>MKRKRPNFNESGPGPSKKKRRRPGRGKKRKTKKKRVRSPEEQRDPDECCREEKRRREETDKGEADAVTPPAQSSRPDPLSISSYKFYSVLAKGGFGKVMLAKLGDREPYVALKSIRKTKDTDYSSIENEAQVLKISRECPFLCQGIAEFQTERHAFFIMEYLSGGSLKQELDRHGKLDMERVLFYSAEMICGLQFLHSKGIIHRDIKPHNILLDQEGHTKISDFGLAEQNIFADDTITGLAGTTGYMAPEIHQEKPYNAALVVIRHHHRRNGHRENFTFRQTDGLPHRGRSCKT</sequence>
<evidence type="ECO:0000313" key="9">
    <source>
        <dbReference type="Proteomes" id="UP000694892"/>
    </source>
</evidence>
<keyword evidence="3" id="KW-0547">Nucleotide-binding</keyword>
<dbReference type="InterPro" id="IPR011009">
    <property type="entry name" value="Kinase-like_dom_sf"/>
</dbReference>
<dbReference type="SMART" id="SM00220">
    <property type="entry name" value="S_TKc"/>
    <property type="match status" value="1"/>
</dbReference>
<dbReference type="PROSITE" id="PS00108">
    <property type="entry name" value="PROTEIN_KINASE_ST"/>
    <property type="match status" value="1"/>
</dbReference>
<feature type="compositionally biased region" description="Basic and acidic residues" evidence="6">
    <location>
        <begin position="37"/>
        <end position="64"/>
    </location>
</feature>